<organism evidence="1">
    <name type="scientific">Oryza brachyantha</name>
    <name type="common">malo sina</name>
    <dbReference type="NCBI Taxonomy" id="4533"/>
    <lineage>
        <taxon>Eukaryota</taxon>
        <taxon>Viridiplantae</taxon>
        <taxon>Streptophyta</taxon>
        <taxon>Embryophyta</taxon>
        <taxon>Tracheophyta</taxon>
        <taxon>Spermatophyta</taxon>
        <taxon>Magnoliopsida</taxon>
        <taxon>Liliopsida</taxon>
        <taxon>Poales</taxon>
        <taxon>Poaceae</taxon>
        <taxon>BOP clade</taxon>
        <taxon>Oryzoideae</taxon>
        <taxon>Oryzeae</taxon>
        <taxon>Oryzinae</taxon>
        <taxon>Oryza</taxon>
    </lineage>
</organism>
<evidence type="ECO:0000313" key="1">
    <source>
        <dbReference type="EnsemblPlants" id="OB06G22480.1"/>
    </source>
</evidence>
<evidence type="ECO:0000313" key="2">
    <source>
        <dbReference type="Proteomes" id="UP000006038"/>
    </source>
</evidence>
<dbReference type="EnsemblPlants" id="OB06G22480.1">
    <property type="protein sequence ID" value="OB06G22480.1"/>
    <property type="gene ID" value="OB06G22480"/>
</dbReference>
<proteinExistence type="predicted"/>
<dbReference type="AlphaFoldDB" id="J3ME04"/>
<sequence length="67" mass="7003">MDCTLHPLLSSCPAPARFSVSSAQNECSEQKKKGGTPIRASNASSSTVYKTPIAGSIHPSVSLPLFL</sequence>
<accession>J3ME04</accession>
<dbReference type="Proteomes" id="UP000006038">
    <property type="component" value="Chromosome 6"/>
</dbReference>
<name>J3ME04_ORYBR</name>
<dbReference type="HOGENOM" id="CLU_2820149_0_0_1"/>
<reference evidence="1" key="1">
    <citation type="journal article" date="2013" name="Nat. Commun.">
        <title>Whole-genome sequencing of Oryza brachyantha reveals mechanisms underlying Oryza genome evolution.</title>
        <authorList>
            <person name="Chen J."/>
            <person name="Huang Q."/>
            <person name="Gao D."/>
            <person name="Wang J."/>
            <person name="Lang Y."/>
            <person name="Liu T."/>
            <person name="Li B."/>
            <person name="Bai Z."/>
            <person name="Luis Goicoechea J."/>
            <person name="Liang C."/>
            <person name="Chen C."/>
            <person name="Zhang W."/>
            <person name="Sun S."/>
            <person name="Liao Y."/>
            <person name="Zhang X."/>
            <person name="Yang L."/>
            <person name="Song C."/>
            <person name="Wang M."/>
            <person name="Shi J."/>
            <person name="Liu G."/>
            <person name="Liu J."/>
            <person name="Zhou H."/>
            <person name="Zhou W."/>
            <person name="Yu Q."/>
            <person name="An N."/>
            <person name="Chen Y."/>
            <person name="Cai Q."/>
            <person name="Wang B."/>
            <person name="Liu B."/>
            <person name="Min J."/>
            <person name="Huang Y."/>
            <person name="Wu H."/>
            <person name="Li Z."/>
            <person name="Zhang Y."/>
            <person name="Yin Y."/>
            <person name="Song W."/>
            <person name="Jiang J."/>
            <person name="Jackson S.A."/>
            <person name="Wing R.A."/>
            <person name="Wang J."/>
            <person name="Chen M."/>
        </authorList>
    </citation>
    <scope>NUCLEOTIDE SEQUENCE [LARGE SCALE GENOMIC DNA]</scope>
    <source>
        <strain evidence="1">cv. IRGC 101232</strain>
    </source>
</reference>
<keyword evidence="2" id="KW-1185">Reference proteome</keyword>
<dbReference type="Gramene" id="OB06G22480.1">
    <property type="protein sequence ID" value="OB06G22480.1"/>
    <property type="gene ID" value="OB06G22480"/>
</dbReference>
<reference evidence="1" key="2">
    <citation type="submission" date="2013-04" db="UniProtKB">
        <authorList>
            <consortium name="EnsemblPlants"/>
        </authorList>
    </citation>
    <scope>IDENTIFICATION</scope>
</reference>
<protein>
    <submittedName>
        <fullName evidence="1">Uncharacterized protein</fullName>
    </submittedName>
</protein>